<sequence length="227" mass="25343">MKGSDEFLIQAEEVKNIKQCENQCNDDAACRAFRYLPRNSFCLLYKLQQYIEDDIGESQFYVKRCILCYMNATKMPKDAKMKFKQFGKHLISRNIKMLLEKALWILAFTVVSLTSEVYGILIDHILTRFRLAMELTKKMSHATARVWQQLVQAQLLEPLAIAAAGFGTAGIVVDMIVVPAGGWFVYLQAAGVLGVGTTGKMILGSTVAPLCAAICGSSEERQGIFLR</sequence>
<dbReference type="EMBL" id="CAJPWZ010002738">
    <property type="protein sequence ID" value="CAG2244482.1"/>
    <property type="molecule type" value="Genomic_DNA"/>
</dbReference>
<protein>
    <recommendedName>
        <fullName evidence="2">Apple domain-containing protein</fullName>
    </recommendedName>
</protein>
<comment type="caution">
    <text evidence="3">The sequence shown here is derived from an EMBL/GenBank/DDBJ whole genome shotgun (WGS) entry which is preliminary data.</text>
</comment>
<evidence type="ECO:0000313" key="4">
    <source>
        <dbReference type="Proteomes" id="UP000683360"/>
    </source>
</evidence>
<keyword evidence="1" id="KW-0472">Membrane</keyword>
<organism evidence="3 4">
    <name type="scientific">Mytilus edulis</name>
    <name type="common">Blue mussel</name>
    <dbReference type="NCBI Taxonomy" id="6550"/>
    <lineage>
        <taxon>Eukaryota</taxon>
        <taxon>Metazoa</taxon>
        <taxon>Spiralia</taxon>
        <taxon>Lophotrochozoa</taxon>
        <taxon>Mollusca</taxon>
        <taxon>Bivalvia</taxon>
        <taxon>Autobranchia</taxon>
        <taxon>Pteriomorphia</taxon>
        <taxon>Mytilida</taxon>
        <taxon>Mytiloidea</taxon>
        <taxon>Mytilidae</taxon>
        <taxon>Mytilinae</taxon>
        <taxon>Mytilus</taxon>
    </lineage>
</organism>
<dbReference type="Proteomes" id="UP000683360">
    <property type="component" value="Unassembled WGS sequence"/>
</dbReference>
<evidence type="ECO:0000313" key="3">
    <source>
        <dbReference type="EMBL" id="CAG2244482.1"/>
    </source>
</evidence>
<dbReference type="Pfam" id="PF00024">
    <property type="entry name" value="PAN_1"/>
    <property type="match status" value="1"/>
</dbReference>
<evidence type="ECO:0000256" key="1">
    <source>
        <dbReference type="SAM" id="Phobius"/>
    </source>
</evidence>
<dbReference type="Gene3D" id="3.50.4.10">
    <property type="entry name" value="Hepatocyte Growth Factor"/>
    <property type="match status" value="1"/>
</dbReference>
<dbReference type="InterPro" id="IPR003609">
    <property type="entry name" value="Pan_app"/>
</dbReference>
<name>A0A8S3UP19_MYTED</name>
<keyword evidence="1" id="KW-1133">Transmembrane helix</keyword>
<dbReference type="SUPFAM" id="SSF57414">
    <property type="entry name" value="Hairpin loop containing domain-like"/>
    <property type="match status" value="1"/>
</dbReference>
<feature type="transmembrane region" description="Helical" evidence="1">
    <location>
        <begin position="102"/>
        <end position="121"/>
    </location>
</feature>
<accession>A0A8S3UP19</accession>
<gene>
    <name evidence="3" type="ORF">MEDL_56543</name>
</gene>
<reference evidence="3" key="1">
    <citation type="submission" date="2021-03" db="EMBL/GenBank/DDBJ databases">
        <authorList>
            <person name="Bekaert M."/>
        </authorList>
    </citation>
    <scope>NUCLEOTIDE SEQUENCE</scope>
</reference>
<feature type="domain" description="Apple" evidence="2">
    <location>
        <begin position="1"/>
        <end position="65"/>
    </location>
</feature>
<evidence type="ECO:0000259" key="2">
    <source>
        <dbReference type="PROSITE" id="PS50948"/>
    </source>
</evidence>
<keyword evidence="1" id="KW-0812">Transmembrane</keyword>
<proteinExistence type="predicted"/>
<dbReference type="PROSITE" id="PS50948">
    <property type="entry name" value="PAN"/>
    <property type="match status" value="1"/>
</dbReference>
<keyword evidence="4" id="KW-1185">Reference proteome</keyword>
<dbReference type="AlphaFoldDB" id="A0A8S3UP19"/>